<dbReference type="RefSeq" id="WP_072771316.1">
    <property type="nucleotide sequence ID" value="NZ_FRDN01000004.1"/>
</dbReference>
<evidence type="ECO:0008006" key="4">
    <source>
        <dbReference type="Google" id="ProtNLM"/>
    </source>
</evidence>
<protein>
    <recommendedName>
        <fullName evidence="4">Tripartite tricarboxylate transporter TctB family protein</fullName>
    </recommendedName>
</protein>
<keyword evidence="1" id="KW-0472">Membrane</keyword>
<keyword evidence="1" id="KW-1133">Transmembrane helix</keyword>
<gene>
    <name evidence="2" type="ORF">SAMN02745215_00727</name>
</gene>
<dbReference type="STRING" id="1121395.SAMN02745215_00727"/>
<evidence type="ECO:0000313" key="3">
    <source>
        <dbReference type="Proteomes" id="UP000184010"/>
    </source>
</evidence>
<feature type="transmembrane region" description="Helical" evidence="1">
    <location>
        <begin position="12"/>
        <end position="33"/>
    </location>
</feature>
<feature type="transmembrane region" description="Helical" evidence="1">
    <location>
        <begin position="39"/>
        <end position="58"/>
    </location>
</feature>
<evidence type="ECO:0000256" key="1">
    <source>
        <dbReference type="SAM" id="Phobius"/>
    </source>
</evidence>
<feature type="transmembrane region" description="Helical" evidence="1">
    <location>
        <begin position="143"/>
        <end position="165"/>
    </location>
</feature>
<evidence type="ECO:0000313" key="2">
    <source>
        <dbReference type="EMBL" id="SHN56790.1"/>
    </source>
</evidence>
<keyword evidence="3" id="KW-1185">Reference proteome</keyword>
<reference evidence="3" key="1">
    <citation type="submission" date="2016-12" db="EMBL/GenBank/DDBJ databases">
        <authorList>
            <person name="Varghese N."/>
            <person name="Submissions S."/>
        </authorList>
    </citation>
    <scope>NUCLEOTIDE SEQUENCE [LARGE SCALE GENOMIC DNA]</scope>
    <source>
        <strain evidence="3">DSM 11544</strain>
    </source>
</reference>
<accession>A0A1M7SE94</accession>
<feature type="transmembrane region" description="Helical" evidence="1">
    <location>
        <begin position="108"/>
        <end position="137"/>
    </location>
</feature>
<name>A0A1M7SE94_9FIRM</name>
<organism evidence="2 3">
    <name type="scientific">Desulfitobacterium chlororespirans DSM 11544</name>
    <dbReference type="NCBI Taxonomy" id="1121395"/>
    <lineage>
        <taxon>Bacteria</taxon>
        <taxon>Bacillati</taxon>
        <taxon>Bacillota</taxon>
        <taxon>Clostridia</taxon>
        <taxon>Eubacteriales</taxon>
        <taxon>Desulfitobacteriaceae</taxon>
        <taxon>Desulfitobacterium</taxon>
    </lineage>
</organism>
<dbReference type="EMBL" id="FRDN01000004">
    <property type="protein sequence ID" value="SHN56790.1"/>
    <property type="molecule type" value="Genomic_DNA"/>
</dbReference>
<dbReference type="AlphaFoldDB" id="A0A1M7SE94"/>
<dbReference type="Proteomes" id="UP000184010">
    <property type="component" value="Unassembled WGS sequence"/>
</dbReference>
<keyword evidence="1" id="KW-0812">Transmembrane</keyword>
<sequence>MSNLKVSKRAQENIIAIILFLVFVVFLVVSFDYGPRARMIPIPVAVVSLLLILLQLILQNTNSKLDLNVDPANLFKSTKSGMAVEEEKLETIGAAAGKKRGGSQWVALSWLGIILLLILLIGVIPAMCVFVFGYLLLITKLKWYMAACFAAIDTFVLYALFVLLLQREMYEGLLLSLLFH</sequence>
<proteinExistence type="predicted"/>